<evidence type="ECO:0008006" key="4">
    <source>
        <dbReference type="Google" id="ProtNLM"/>
    </source>
</evidence>
<proteinExistence type="predicted"/>
<dbReference type="Proteomes" id="UP000000967">
    <property type="component" value="Segment"/>
</dbReference>
<reference evidence="2 3" key="1">
    <citation type="journal article" date="2003" name="Cell">
        <title>Origins of highly mosaic mycobacteriophage genomes.</title>
        <authorList>
            <person name="Pedulla M.L."/>
            <person name="Ford M.E."/>
            <person name="Houtz J.M."/>
            <person name="Karthikeyan T."/>
            <person name="Wadsworth C."/>
            <person name="Lewis J.A."/>
            <person name="Jacobs-Sera D."/>
            <person name="Falbo J."/>
            <person name="Gross J."/>
            <person name="Pannunzio N.R."/>
            <person name="Brucker W."/>
            <person name="Kumar V."/>
            <person name="Kandasamy J."/>
            <person name="Keenan L."/>
            <person name="Bardarov S."/>
            <person name="Kriakov J."/>
            <person name="Lawrence J.G."/>
            <person name="Jacobs W.R. Jr."/>
            <person name="Hendrix R.W."/>
            <person name="Hatfull G.F."/>
        </authorList>
    </citation>
    <scope>NUCLEOTIDE SEQUENCE</scope>
</reference>
<dbReference type="RefSeq" id="NP_817684.1">
    <property type="nucleotide sequence ID" value="NC_004683.1"/>
</dbReference>
<evidence type="ECO:0000313" key="2">
    <source>
        <dbReference type="EMBL" id="AAN12567.1"/>
    </source>
</evidence>
<feature type="region of interest" description="Disordered" evidence="1">
    <location>
        <begin position="50"/>
        <end position="94"/>
    </location>
</feature>
<organism evidence="2 3">
    <name type="scientific">Mycobacterium phage Che9c</name>
    <dbReference type="NCBI Taxonomy" id="2907832"/>
    <lineage>
        <taxon>Viruses</taxon>
        <taxon>Duplodnaviria</taxon>
        <taxon>Heunggongvirae</taxon>
        <taxon>Uroviricota</taxon>
        <taxon>Caudoviricetes</taxon>
        <taxon>Chenonavirus</taxon>
        <taxon>Chenonavirus Che9c</taxon>
    </lineage>
</organism>
<gene>
    <name evidence="2" type="primary">7</name>
    <name evidence="2" type="ORF">PBI_CHE9C_7</name>
</gene>
<keyword evidence="3" id="KW-1185">Reference proteome</keyword>
<name>Q854Z1_9CAUD</name>
<accession>Q854Z1</accession>
<evidence type="ECO:0000313" key="3">
    <source>
        <dbReference type="Proteomes" id="UP000000967"/>
    </source>
</evidence>
<sequence length="94" mass="10037">MAIVRAKEAFAYNDAQNVPRVVRPGDLFDDSDTAVKGRAHLFEPVEVNAERRRASVEDASAEPGHLRSVGKRPKKPAPATTQAPAENGDGGTEA</sequence>
<dbReference type="EMBL" id="AY129333">
    <property type="protein sequence ID" value="AAN12567.1"/>
    <property type="molecule type" value="Genomic_DNA"/>
</dbReference>
<dbReference type="KEGG" id="vg:1259309"/>
<protein>
    <recommendedName>
        <fullName evidence="4">Head-to-tail connector protein</fullName>
    </recommendedName>
</protein>
<evidence type="ECO:0000256" key="1">
    <source>
        <dbReference type="SAM" id="MobiDB-lite"/>
    </source>
</evidence>